<evidence type="ECO:0000313" key="4">
    <source>
        <dbReference type="Proteomes" id="UP001472866"/>
    </source>
</evidence>
<proteinExistence type="predicted"/>
<dbReference type="Proteomes" id="UP001472866">
    <property type="component" value="Chromosome 01"/>
</dbReference>
<protein>
    <submittedName>
        <fullName evidence="2">Uncharacterized protein</fullName>
    </submittedName>
</protein>
<feature type="compositionally biased region" description="Basic and acidic residues" evidence="1">
    <location>
        <begin position="74"/>
        <end position="88"/>
    </location>
</feature>
<feature type="region of interest" description="Disordered" evidence="1">
    <location>
        <begin position="1"/>
        <end position="37"/>
    </location>
</feature>
<feature type="region of interest" description="Disordered" evidence="1">
    <location>
        <begin position="51"/>
        <end position="144"/>
    </location>
</feature>
<organism evidence="2">
    <name type="scientific">Chloropicon roscoffensis</name>
    <dbReference type="NCBI Taxonomy" id="1461544"/>
    <lineage>
        <taxon>Eukaryota</taxon>
        <taxon>Viridiplantae</taxon>
        <taxon>Chlorophyta</taxon>
        <taxon>Chloropicophyceae</taxon>
        <taxon>Chloropicales</taxon>
        <taxon>Chloropicaceae</taxon>
        <taxon>Chloropicon</taxon>
    </lineage>
</organism>
<accession>A0A7S3CD46</accession>
<dbReference type="AlphaFoldDB" id="A0A7S3CD46"/>
<gene>
    <name evidence="2" type="ORF">CROS1456_LOCUS4412</name>
    <name evidence="3" type="ORF">HKI87_01g03620</name>
</gene>
<dbReference type="EMBL" id="HBHZ01005722">
    <property type="protein sequence ID" value="CAE0191322.1"/>
    <property type="molecule type" value="Transcribed_RNA"/>
</dbReference>
<sequence>MPFADRGLQDLSGSSSTSEGNDEEEPREGPSPPKKPVLSVESLFKQGYRSGPSVLLEQENKKQENWTWGKGGAHARESARTAADREATSRAANEGTEEAVKAGLQQAERLKRLRKKERIEEKRATKKALERDKKRLKRNEDNEA</sequence>
<evidence type="ECO:0000256" key="1">
    <source>
        <dbReference type="SAM" id="MobiDB-lite"/>
    </source>
</evidence>
<name>A0A7S3CD46_9CHLO</name>
<evidence type="ECO:0000313" key="3">
    <source>
        <dbReference type="EMBL" id="WZN58838.1"/>
    </source>
</evidence>
<dbReference type="EMBL" id="CP151501">
    <property type="protein sequence ID" value="WZN58838.1"/>
    <property type="molecule type" value="Genomic_DNA"/>
</dbReference>
<reference evidence="2" key="1">
    <citation type="submission" date="2021-01" db="EMBL/GenBank/DDBJ databases">
        <authorList>
            <person name="Corre E."/>
            <person name="Pelletier E."/>
            <person name="Niang G."/>
            <person name="Scheremetjew M."/>
            <person name="Finn R."/>
            <person name="Kale V."/>
            <person name="Holt S."/>
            <person name="Cochrane G."/>
            <person name="Meng A."/>
            <person name="Brown T."/>
            <person name="Cohen L."/>
        </authorList>
    </citation>
    <scope>NUCLEOTIDE SEQUENCE</scope>
    <source>
        <strain evidence="2">RCC1871</strain>
    </source>
</reference>
<keyword evidence="4" id="KW-1185">Reference proteome</keyword>
<evidence type="ECO:0000313" key="2">
    <source>
        <dbReference type="EMBL" id="CAE0191322.1"/>
    </source>
</evidence>
<feature type="compositionally biased region" description="Basic and acidic residues" evidence="1">
    <location>
        <begin position="117"/>
        <end position="144"/>
    </location>
</feature>
<reference evidence="3 4" key="2">
    <citation type="submission" date="2024-03" db="EMBL/GenBank/DDBJ databases">
        <title>Complete genome sequence of the green alga Chloropicon roscoffensis RCC1871.</title>
        <authorList>
            <person name="Lemieux C."/>
            <person name="Pombert J.-F."/>
            <person name="Otis C."/>
            <person name="Turmel M."/>
        </authorList>
    </citation>
    <scope>NUCLEOTIDE SEQUENCE [LARGE SCALE GENOMIC DNA]</scope>
    <source>
        <strain evidence="3 4">RCC1871</strain>
    </source>
</reference>